<dbReference type="SUPFAM" id="SSF54506">
    <property type="entry name" value="Diaminopimelate epimerase-like"/>
    <property type="match status" value="1"/>
</dbReference>
<dbReference type="AlphaFoldDB" id="D0LQV7"/>
<dbReference type="Pfam" id="PF02567">
    <property type="entry name" value="PhzC-PhzF"/>
    <property type="match status" value="1"/>
</dbReference>
<dbReference type="KEGG" id="hoh:Hoch_1079"/>
<gene>
    <name evidence="1" type="ordered locus">Hoch_1079</name>
</gene>
<dbReference type="Proteomes" id="UP000001880">
    <property type="component" value="Chromosome"/>
</dbReference>
<sequence length="251" mass="26532">MNTWHCDVFIGDAPDSGNPALVLPTLPVKGRDDYPVVVGFDPDEPSTVRFAAPKGPLLFCGHGSLAVAWVLGRELGVEHLELRTESQTVRAEVEGALARIWMPPAKSARELEPQPALTRALGLPWVLRTFLGDAGSPKWVVEVSPEHIDDLRVDRDALAELSRRAGVNGAYVVAQTGEGVYRARGFNPMTSAGEDRATGVAVAGLAACLGSAVVVNQGPPGARLARLEARPDATGIALLGLVQGRVLEVTP</sequence>
<dbReference type="HOGENOM" id="CLU_1105942_0_0_7"/>
<reference evidence="1 2" key="1">
    <citation type="journal article" date="2010" name="Stand. Genomic Sci.">
        <title>Complete genome sequence of Haliangium ochraceum type strain (SMP-2).</title>
        <authorList>
            <consortium name="US DOE Joint Genome Institute (JGI-PGF)"/>
            <person name="Ivanova N."/>
            <person name="Daum C."/>
            <person name="Lang E."/>
            <person name="Abt B."/>
            <person name="Kopitz M."/>
            <person name="Saunders E."/>
            <person name="Lapidus A."/>
            <person name="Lucas S."/>
            <person name="Glavina Del Rio T."/>
            <person name="Nolan M."/>
            <person name="Tice H."/>
            <person name="Copeland A."/>
            <person name="Cheng J.F."/>
            <person name="Chen F."/>
            <person name="Bruce D."/>
            <person name="Goodwin L."/>
            <person name="Pitluck S."/>
            <person name="Mavromatis K."/>
            <person name="Pati A."/>
            <person name="Mikhailova N."/>
            <person name="Chen A."/>
            <person name="Palaniappan K."/>
            <person name="Land M."/>
            <person name="Hauser L."/>
            <person name="Chang Y.J."/>
            <person name="Jeffries C.D."/>
            <person name="Detter J.C."/>
            <person name="Brettin T."/>
            <person name="Rohde M."/>
            <person name="Goker M."/>
            <person name="Bristow J."/>
            <person name="Markowitz V."/>
            <person name="Eisen J.A."/>
            <person name="Hugenholtz P."/>
            <person name="Kyrpides N.C."/>
            <person name="Klenk H.P."/>
        </authorList>
    </citation>
    <scope>NUCLEOTIDE SEQUENCE [LARGE SCALE GENOMIC DNA]</scope>
    <source>
        <strain evidence="2">DSM 14365 / CIP 107738 / JCM 11303 / AJ 13395 / SMP-2</strain>
    </source>
</reference>
<proteinExistence type="predicted"/>
<accession>D0LQV7</accession>
<evidence type="ECO:0000313" key="1">
    <source>
        <dbReference type="EMBL" id="ACY13667.1"/>
    </source>
</evidence>
<dbReference type="OrthoDB" id="9788221at2"/>
<dbReference type="RefSeq" id="WP_012826281.1">
    <property type="nucleotide sequence ID" value="NC_013440.1"/>
</dbReference>
<dbReference type="STRING" id="502025.Hoch_1079"/>
<keyword evidence="2" id="KW-1185">Reference proteome</keyword>
<dbReference type="EMBL" id="CP001804">
    <property type="protein sequence ID" value="ACY13667.1"/>
    <property type="molecule type" value="Genomic_DNA"/>
</dbReference>
<dbReference type="InterPro" id="IPR003719">
    <property type="entry name" value="Phenazine_PhzF-like"/>
</dbReference>
<name>D0LQV7_HALO1</name>
<dbReference type="Gene3D" id="3.10.310.10">
    <property type="entry name" value="Diaminopimelate Epimerase, Chain A, domain 1"/>
    <property type="match status" value="2"/>
</dbReference>
<dbReference type="eggNOG" id="COG0384">
    <property type="taxonomic scope" value="Bacteria"/>
</dbReference>
<evidence type="ECO:0000313" key="2">
    <source>
        <dbReference type="Proteomes" id="UP000001880"/>
    </source>
</evidence>
<dbReference type="GO" id="GO:0003824">
    <property type="term" value="F:catalytic activity"/>
    <property type="evidence" value="ECO:0007669"/>
    <property type="project" value="InterPro"/>
</dbReference>
<organism evidence="1 2">
    <name type="scientific">Haliangium ochraceum (strain DSM 14365 / JCM 11303 / SMP-2)</name>
    <dbReference type="NCBI Taxonomy" id="502025"/>
    <lineage>
        <taxon>Bacteria</taxon>
        <taxon>Pseudomonadati</taxon>
        <taxon>Myxococcota</taxon>
        <taxon>Polyangia</taxon>
        <taxon>Haliangiales</taxon>
        <taxon>Kofleriaceae</taxon>
        <taxon>Haliangium</taxon>
    </lineage>
</organism>
<protein>
    <submittedName>
        <fullName evidence="1">Phenazine biosynthesis PhzC/PhzF protein</fullName>
    </submittedName>
</protein>